<evidence type="ECO:0000313" key="3">
    <source>
        <dbReference type="Proteomes" id="UP000787156"/>
    </source>
</evidence>
<dbReference type="Proteomes" id="UP000787156">
    <property type="component" value="Unassembled WGS sequence"/>
</dbReference>
<keyword evidence="2" id="KW-0540">Nuclease</keyword>
<dbReference type="Pfam" id="PF01844">
    <property type="entry name" value="HNH"/>
    <property type="match status" value="1"/>
</dbReference>
<name>A0A9D2UUE7_ACILW</name>
<organism evidence="2 3">
    <name type="scientific">Acinetobacter lwoffii</name>
    <dbReference type="NCBI Taxonomy" id="28090"/>
    <lineage>
        <taxon>Bacteria</taxon>
        <taxon>Pseudomonadati</taxon>
        <taxon>Pseudomonadota</taxon>
        <taxon>Gammaproteobacteria</taxon>
        <taxon>Moraxellales</taxon>
        <taxon>Moraxellaceae</taxon>
        <taxon>Acinetobacter</taxon>
    </lineage>
</organism>
<dbReference type="GO" id="GO:0008270">
    <property type="term" value="F:zinc ion binding"/>
    <property type="evidence" value="ECO:0007669"/>
    <property type="project" value="InterPro"/>
</dbReference>
<dbReference type="InterPro" id="IPR002711">
    <property type="entry name" value="HNH"/>
</dbReference>
<dbReference type="SUPFAM" id="SSF88697">
    <property type="entry name" value="PUA domain-like"/>
    <property type="match status" value="1"/>
</dbReference>
<comment type="caution">
    <text evidence="2">The sequence shown here is derived from an EMBL/GenBank/DDBJ whole genome shotgun (WGS) entry which is preliminary data.</text>
</comment>
<keyword evidence="2" id="KW-0378">Hydrolase</keyword>
<feature type="domain" description="HNH" evidence="1">
    <location>
        <begin position="288"/>
        <end position="343"/>
    </location>
</feature>
<dbReference type="Gene3D" id="1.10.30.50">
    <property type="match status" value="1"/>
</dbReference>
<dbReference type="GO" id="GO:0004519">
    <property type="term" value="F:endonuclease activity"/>
    <property type="evidence" value="ECO:0007669"/>
    <property type="project" value="UniProtKB-KW"/>
</dbReference>
<dbReference type="EMBL" id="DYWX01000127">
    <property type="protein sequence ID" value="HJF28870.1"/>
    <property type="molecule type" value="Genomic_DNA"/>
</dbReference>
<evidence type="ECO:0000313" key="2">
    <source>
        <dbReference type="EMBL" id="HJF28870.1"/>
    </source>
</evidence>
<reference evidence="2" key="1">
    <citation type="journal article" date="2021" name="PeerJ">
        <title>Extensive microbial diversity within the chicken gut microbiome revealed by metagenomics and culture.</title>
        <authorList>
            <person name="Gilroy R."/>
            <person name="Ravi A."/>
            <person name="Getino M."/>
            <person name="Pursley I."/>
            <person name="Horton D.L."/>
            <person name="Alikhan N.F."/>
            <person name="Baker D."/>
            <person name="Gharbi K."/>
            <person name="Hall N."/>
            <person name="Watson M."/>
            <person name="Adriaenssens E.M."/>
            <person name="Foster-Nyarko E."/>
            <person name="Jarju S."/>
            <person name="Secka A."/>
            <person name="Antonio M."/>
            <person name="Oren A."/>
            <person name="Chaudhuri R.R."/>
            <person name="La Ragione R."/>
            <person name="Hildebrand F."/>
            <person name="Pallen M.J."/>
        </authorList>
    </citation>
    <scope>NUCLEOTIDE SEQUENCE</scope>
    <source>
        <strain evidence="2">CHK135-1449</strain>
    </source>
</reference>
<protein>
    <submittedName>
        <fullName evidence="2">HNH endonuclease</fullName>
    </submittedName>
</protein>
<proteinExistence type="predicted"/>
<keyword evidence="2" id="KW-0255">Endonuclease</keyword>
<dbReference type="InterPro" id="IPR003615">
    <property type="entry name" value="HNH_nuc"/>
</dbReference>
<dbReference type="InterPro" id="IPR015947">
    <property type="entry name" value="PUA-like_sf"/>
</dbReference>
<gene>
    <name evidence="2" type="ORF">K8V79_11680</name>
</gene>
<sequence>MNTYLFAWNPDRWNWPNIKEMISQIPDKKPIHKWKTNRKHKIGYGDNFLLVKLGNLEKSDKGIIGFGKIVSNVYKDKDVIKNIEQVNFVDLEFEKLSLNPLISLEELDKIDPNIHWTPEGNGNAIPASIFHKILSQINKENSSILFEKKIYFPIIAETIDSLLIQRESVHQDKIVKVLIDQYNSTFEKISKNSGKPISSIAEDMVNYFSKELLQNSEIVSEWHDKYKLKQINTNESLSYSLAFNPFQDEIISNDTVYKEGSIKQITINAYERNPEARKKCLKHWKYKCQCCGFDFEKTYGEIGKNFIHVHHKKPLSEIREEYELDPINDLIPVCANCHAMIHRKIPAYEIEEIKFFLEQNKSKEL</sequence>
<evidence type="ECO:0000259" key="1">
    <source>
        <dbReference type="Pfam" id="PF01844"/>
    </source>
</evidence>
<dbReference type="CDD" id="cd00085">
    <property type="entry name" value="HNHc"/>
    <property type="match status" value="1"/>
</dbReference>
<reference evidence="2" key="2">
    <citation type="submission" date="2021-09" db="EMBL/GenBank/DDBJ databases">
        <authorList>
            <person name="Gilroy R."/>
        </authorList>
    </citation>
    <scope>NUCLEOTIDE SEQUENCE</scope>
    <source>
        <strain evidence="2">CHK135-1449</strain>
    </source>
</reference>
<accession>A0A9D2UUE7</accession>
<dbReference type="AlphaFoldDB" id="A0A9D2UUE7"/>
<dbReference type="GO" id="GO:0003676">
    <property type="term" value="F:nucleic acid binding"/>
    <property type="evidence" value="ECO:0007669"/>
    <property type="project" value="InterPro"/>
</dbReference>